<organism evidence="1 2">
    <name type="scientific">Bacillus swezeyi</name>
    <dbReference type="NCBI Taxonomy" id="1925020"/>
    <lineage>
        <taxon>Bacteria</taxon>
        <taxon>Bacillati</taxon>
        <taxon>Bacillota</taxon>
        <taxon>Bacilli</taxon>
        <taxon>Bacillales</taxon>
        <taxon>Bacillaceae</taxon>
        <taxon>Bacillus</taxon>
    </lineage>
</organism>
<name>A0A5M8RV21_9BACI</name>
<reference evidence="1 2" key="1">
    <citation type="submission" date="2018-08" db="EMBL/GenBank/DDBJ databases">
        <title>Bacillus phenotypic plasticity.</title>
        <authorList>
            <person name="Hurtado E."/>
        </authorList>
    </citation>
    <scope>NUCLEOTIDE SEQUENCE [LARGE SCALE GENOMIC DNA]</scope>
    <source>
        <strain evidence="1 2">427</strain>
    </source>
</reference>
<proteinExistence type="predicted"/>
<comment type="caution">
    <text evidence="1">The sequence shown here is derived from an EMBL/GenBank/DDBJ whole genome shotgun (WGS) entry which is preliminary data.</text>
</comment>
<gene>
    <name evidence="1" type="ORF">DX927_09860</name>
</gene>
<protein>
    <submittedName>
        <fullName evidence="1">Uncharacterized protein</fullName>
    </submittedName>
</protein>
<accession>A0A5M8RV21</accession>
<dbReference type="AlphaFoldDB" id="A0A5M8RV21"/>
<dbReference type="Proteomes" id="UP000324326">
    <property type="component" value="Unassembled WGS sequence"/>
</dbReference>
<dbReference type="EMBL" id="QSND01000002">
    <property type="protein sequence ID" value="KAA6451113.1"/>
    <property type="molecule type" value="Genomic_DNA"/>
</dbReference>
<evidence type="ECO:0000313" key="2">
    <source>
        <dbReference type="Proteomes" id="UP000324326"/>
    </source>
</evidence>
<sequence length="78" mass="9171">MPLQYVKNPAYKSSPLIFQSITETDYHRIILHKPQKNTENRQNHSTFLMGDYCGIYSEEQNKKREPAALLFIKETIVL</sequence>
<evidence type="ECO:0000313" key="1">
    <source>
        <dbReference type="EMBL" id="KAA6451113.1"/>
    </source>
</evidence>